<name>A0AAP0NI42_9MAGN</name>
<dbReference type="Gene3D" id="1.20.1280.50">
    <property type="match status" value="1"/>
</dbReference>
<keyword evidence="4" id="KW-1185">Reference proteome</keyword>
<dbReference type="AlphaFoldDB" id="A0AAP0NI42"/>
<evidence type="ECO:0000313" key="3">
    <source>
        <dbReference type="EMBL" id="KAK9109207.1"/>
    </source>
</evidence>
<proteinExistence type="predicted"/>
<accession>A0AAP0NI42</accession>
<evidence type="ECO:0008006" key="5">
    <source>
        <dbReference type="Google" id="ProtNLM"/>
    </source>
</evidence>
<dbReference type="InterPro" id="IPR001810">
    <property type="entry name" value="F-box_dom"/>
</dbReference>
<dbReference type="Pfam" id="PF00646">
    <property type="entry name" value="F-box"/>
    <property type="match status" value="1"/>
</dbReference>
<dbReference type="Proteomes" id="UP001417504">
    <property type="component" value="Unassembled WGS sequence"/>
</dbReference>
<dbReference type="InterPro" id="IPR056592">
    <property type="entry name" value="Beta-prop_At3g26010-like"/>
</dbReference>
<dbReference type="EMBL" id="JBBNAE010000007">
    <property type="protein sequence ID" value="KAK9109207.1"/>
    <property type="molecule type" value="Genomic_DNA"/>
</dbReference>
<sequence>MKKRKLIVRGFAGMEERTIGDDEIIFQEILPRLPAKSLCRFKLVCKKWLNLLTHDPLFLAHHSQKAPNTTNISSFLALREGLFFSSDGQCSRFRWPKEVVMGSTNGLVYGMQYDDYNRFSRIFICNPITNHAVHVPNPTGHMSLLALAWDQYNATFGFTLVQPVFLYNEGVYQFQVYSSKKGEWRVSKNASAFRAPWSCRYFNMRSAVYVRGKVYWYVMHDILWFDIEKDVAGILERPYKITRSVLDFPFHYLMFKDTTFSKIGECDGKLSYVTMTRRRVLEIWLLMEKNNELEWVKKQVVGLQEVFEQNWEVMSRTCKYGQNIDKDKEVAALWRHVRPLPYFGGEFILFLARATSKVFSFNLTTQELKLINKNTMISPPLYPFKPTILPCPA</sequence>
<feature type="domain" description="F-box" evidence="1">
    <location>
        <begin position="26"/>
        <end position="57"/>
    </location>
</feature>
<gene>
    <name evidence="3" type="ORF">Sjap_017267</name>
</gene>
<dbReference type="InterPro" id="IPR050796">
    <property type="entry name" value="SCF_F-box_component"/>
</dbReference>
<dbReference type="SUPFAM" id="SSF81383">
    <property type="entry name" value="F-box domain"/>
    <property type="match status" value="1"/>
</dbReference>
<protein>
    <recommendedName>
        <fullName evidence="5">F-box domain-containing protein</fullName>
    </recommendedName>
</protein>
<evidence type="ECO:0000259" key="2">
    <source>
        <dbReference type="Pfam" id="PF24750"/>
    </source>
</evidence>
<dbReference type="CDD" id="cd22157">
    <property type="entry name" value="F-box_AtFBW1-like"/>
    <property type="match status" value="1"/>
</dbReference>
<organism evidence="3 4">
    <name type="scientific">Stephania japonica</name>
    <dbReference type="NCBI Taxonomy" id="461633"/>
    <lineage>
        <taxon>Eukaryota</taxon>
        <taxon>Viridiplantae</taxon>
        <taxon>Streptophyta</taxon>
        <taxon>Embryophyta</taxon>
        <taxon>Tracheophyta</taxon>
        <taxon>Spermatophyta</taxon>
        <taxon>Magnoliopsida</taxon>
        <taxon>Ranunculales</taxon>
        <taxon>Menispermaceae</taxon>
        <taxon>Menispermoideae</taxon>
        <taxon>Cissampelideae</taxon>
        <taxon>Stephania</taxon>
    </lineage>
</organism>
<feature type="domain" description="F-box protein At3g26010-like beta-propeller" evidence="2">
    <location>
        <begin position="98"/>
        <end position="295"/>
    </location>
</feature>
<evidence type="ECO:0000313" key="4">
    <source>
        <dbReference type="Proteomes" id="UP001417504"/>
    </source>
</evidence>
<dbReference type="InterPro" id="IPR036047">
    <property type="entry name" value="F-box-like_dom_sf"/>
</dbReference>
<dbReference type="PANTHER" id="PTHR31672">
    <property type="entry name" value="BNACNNG10540D PROTEIN"/>
    <property type="match status" value="1"/>
</dbReference>
<dbReference type="Pfam" id="PF24750">
    <property type="entry name" value="b-prop_At3g26010-like"/>
    <property type="match status" value="1"/>
</dbReference>
<evidence type="ECO:0000259" key="1">
    <source>
        <dbReference type="Pfam" id="PF00646"/>
    </source>
</evidence>
<comment type="caution">
    <text evidence="3">The sequence shown here is derived from an EMBL/GenBank/DDBJ whole genome shotgun (WGS) entry which is preliminary data.</text>
</comment>
<reference evidence="3 4" key="1">
    <citation type="submission" date="2024-01" db="EMBL/GenBank/DDBJ databases">
        <title>Genome assemblies of Stephania.</title>
        <authorList>
            <person name="Yang L."/>
        </authorList>
    </citation>
    <scope>NUCLEOTIDE SEQUENCE [LARGE SCALE GENOMIC DNA]</scope>
    <source>
        <strain evidence="3">QJT</strain>
        <tissue evidence="3">Leaf</tissue>
    </source>
</reference>
<dbReference type="PANTHER" id="PTHR31672:SF13">
    <property type="entry name" value="F-BOX PROTEIN CPR30-LIKE"/>
    <property type="match status" value="1"/>
</dbReference>